<comment type="caution">
    <text evidence="2">The sequence shown here is derived from an EMBL/GenBank/DDBJ whole genome shotgun (WGS) entry which is preliminary data.</text>
</comment>
<evidence type="ECO:0000313" key="3">
    <source>
        <dbReference type="Proteomes" id="UP000321039"/>
    </source>
</evidence>
<dbReference type="AlphaFoldDB" id="A0A5C9A7W9"/>
<organism evidence="2 3">
    <name type="scientific">Parahaliea maris</name>
    <dbReference type="NCBI Taxonomy" id="2716870"/>
    <lineage>
        <taxon>Bacteria</taxon>
        <taxon>Pseudomonadati</taxon>
        <taxon>Pseudomonadota</taxon>
        <taxon>Gammaproteobacteria</taxon>
        <taxon>Cellvibrionales</taxon>
        <taxon>Halieaceae</taxon>
        <taxon>Parahaliea</taxon>
    </lineage>
</organism>
<reference evidence="2 3" key="1">
    <citation type="submission" date="2019-08" db="EMBL/GenBank/DDBJ databases">
        <title>Parahaliea maris sp. nov., isolated from the surface seawater.</title>
        <authorList>
            <person name="Liu Y."/>
        </authorList>
    </citation>
    <scope>NUCLEOTIDE SEQUENCE [LARGE SCALE GENOMIC DNA]</scope>
    <source>
        <strain evidence="2 3">HSLHS9</strain>
    </source>
</reference>
<proteinExistence type="predicted"/>
<evidence type="ECO:0000256" key="1">
    <source>
        <dbReference type="SAM" id="SignalP"/>
    </source>
</evidence>
<accession>A0A5C9A7W9</accession>
<gene>
    <name evidence="2" type="ORF">FV139_01575</name>
</gene>
<protein>
    <submittedName>
        <fullName evidence="2">Uncharacterized protein</fullName>
    </submittedName>
</protein>
<feature type="signal peptide" evidence="1">
    <location>
        <begin position="1"/>
        <end position="22"/>
    </location>
</feature>
<dbReference type="Proteomes" id="UP000321039">
    <property type="component" value="Unassembled WGS sequence"/>
</dbReference>
<name>A0A5C9A7W9_9GAMM</name>
<dbReference type="EMBL" id="VRZA01000001">
    <property type="protein sequence ID" value="TXS96219.1"/>
    <property type="molecule type" value="Genomic_DNA"/>
</dbReference>
<keyword evidence="1" id="KW-0732">Signal</keyword>
<keyword evidence="3" id="KW-1185">Reference proteome</keyword>
<evidence type="ECO:0000313" key="2">
    <source>
        <dbReference type="EMBL" id="TXS96219.1"/>
    </source>
</evidence>
<dbReference type="RefSeq" id="WP_148066487.1">
    <property type="nucleotide sequence ID" value="NZ_VRZA01000001.1"/>
</dbReference>
<feature type="chain" id="PRO_5023070443" evidence="1">
    <location>
        <begin position="23"/>
        <end position="110"/>
    </location>
</feature>
<sequence length="110" mass="11838">MKKPMIVLVAAVLGTGALNAFADRGDRENLAACTGSVEQALGEDTRTRLYGIQHRRNGDRLRLRVYPGEGESQTLSCWVDDSGAITLQTSDGVALRSVPYDGAEQVTLSE</sequence>